<proteinExistence type="predicted"/>
<sequence length="50" mass="5855">MKFMTNLTKQNLCRPKTLKKGKKRIRRNAKEKILRGNGQKLLELTSSIKI</sequence>
<gene>
    <name evidence="1" type="ORF">BACCAP_00071</name>
</gene>
<keyword evidence="2" id="KW-1185">Reference proteome</keyword>
<evidence type="ECO:0000313" key="1">
    <source>
        <dbReference type="EMBL" id="EDN02038.1"/>
    </source>
</evidence>
<evidence type="ECO:0000313" key="2">
    <source>
        <dbReference type="Proteomes" id="UP000003639"/>
    </source>
</evidence>
<comment type="caution">
    <text evidence="1">The sequence shown here is derived from an EMBL/GenBank/DDBJ whole genome shotgun (WGS) entry which is preliminary data.</text>
</comment>
<name>A6NPF6_9FIRM</name>
<dbReference type="EMBL" id="AAXG02000001">
    <property type="protein sequence ID" value="EDN02038.1"/>
    <property type="molecule type" value="Genomic_DNA"/>
</dbReference>
<protein>
    <submittedName>
        <fullName evidence="1">Uncharacterized protein</fullName>
    </submittedName>
</protein>
<organism evidence="1 2">
    <name type="scientific">Pseudoflavonifractor capillosus ATCC 29799</name>
    <dbReference type="NCBI Taxonomy" id="411467"/>
    <lineage>
        <taxon>Bacteria</taxon>
        <taxon>Bacillati</taxon>
        <taxon>Bacillota</taxon>
        <taxon>Clostridia</taxon>
        <taxon>Eubacteriales</taxon>
        <taxon>Oscillospiraceae</taxon>
        <taxon>Pseudoflavonifractor</taxon>
    </lineage>
</organism>
<reference evidence="1 2" key="1">
    <citation type="submission" date="2007-04" db="EMBL/GenBank/DDBJ databases">
        <authorList>
            <person name="Fulton L."/>
            <person name="Clifton S."/>
            <person name="Fulton B."/>
            <person name="Xu J."/>
            <person name="Minx P."/>
            <person name="Pepin K.H."/>
            <person name="Johnson M."/>
            <person name="Thiruvilangam P."/>
            <person name="Bhonagiri V."/>
            <person name="Nash W.E."/>
            <person name="Mardis E.R."/>
            <person name="Wilson R.K."/>
        </authorList>
    </citation>
    <scope>NUCLEOTIDE SEQUENCE [LARGE SCALE GENOMIC DNA]</scope>
    <source>
        <strain evidence="1 2">ATCC 29799</strain>
    </source>
</reference>
<dbReference type="AlphaFoldDB" id="A6NPF6"/>
<dbReference type="Proteomes" id="UP000003639">
    <property type="component" value="Unassembled WGS sequence"/>
</dbReference>
<reference evidence="1 2" key="2">
    <citation type="submission" date="2007-06" db="EMBL/GenBank/DDBJ databases">
        <title>Draft genome sequence of Pseudoflavonifractor capillosus ATCC 29799.</title>
        <authorList>
            <person name="Sudarsanam P."/>
            <person name="Ley R."/>
            <person name="Guruge J."/>
            <person name="Turnbaugh P.J."/>
            <person name="Mahowald M."/>
            <person name="Liep D."/>
            <person name="Gordon J."/>
        </authorList>
    </citation>
    <scope>NUCLEOTIDE SEQUENCE [LARGE SCALE GENOMIC DNA]</scope>
    <source>
        <strain evidence="1 2">ATCC 29799</strain>
    </source>
</reference>
<accession>A6NPF6</accession>
<dbReference type="STRING" id="411467.BACCAP_00071"/>